<dbReference type="OrthoDB" id="7571114at2"/>
<keyword evidence="2" id="KW-1185">Reference proteome</keyword>
<organism evidence="1 2">
    <name type="scientific">Sphingomonas jatrophae</name>
    <dbReference type="NCBI Taxonomy" id="1166337"/>
    <lineage>
        <taxon>Bacteria</taxon>
        <taxon>Pseudomonadati</taxon>
        <taxon>Pseudomonadota</taxon>
        <taxon>Alphaproteobacteria</taxon>
        <taxon>Sphingomonadales</taxon>
        <taxon>Sphingomonadaceae</taxon>
        <taxon>Sphingomonas</taxon>
    </lineage>
</organism>
<dbReference type="RefSeq" id="WP_093317012.1">
    <property type="nucleotide sequence ID" value="NZ_FOZG01000003.1"/>
</dbReference>
<sequence>MATLISHDAGAAFDPSLWLDAFAPVGGSYVLMSGRKLCFLVSECSADDLALTMRQIVGHPERQEALKSAIEARQAGELVQ</sequence>
<evidence type="ECO:0000313" key="2">
    <source>
        <dbReference type="Proteomes" id="UP000198824"/>
    </source>
</evidence>
<gene>
    <name evidence="1" type="ORF">SAMN05192580_3731</name>
</gene>
<dbReference type="Proteomes" id="UP000198824">
    <property type="component" value="Unassembled WGS sequence"/>
</dbReference>
<dbReference type="STRING" id="1166337.SAMN05192580_3731"/>
<dbReference type="AlphaFoldDB" id="A0A1I6M9Q9"/>
<name>A0A1I6M9Q9_9SPHN</name>
<protein>
    <submittedName>
        <fullName evidence="1">Uncharacterized protein</fullName>
    </submittedName>
</protein>
<accession>A0A1I6M9Q9</accession>
<proteinExistence type="predicted"/>
<evidence type="ECO:0000313" key="1">
    <source>
        <dbReference type="EMBL" id="SFS12377.1"/>
    </source>
</evidence>
<reference evidence="1 2" key="1">
    <citation type="submission" date="2016-10" db="EMBL/GenBank/DDBJ databases">
        <authorList>
            <person name="de Groot N.N."/>
        </authorList>
    </citation>
    <scope>NUCLEOTIDE SEQUENCE [LARGE SCALE GENOMIC DNA]</scope>
    <source>
        <strain evidence="1 2">S5-249</strain>
    </source>
</reference>
<dbReference type="EMBL" id="FOZG01000003">
    <property type="protein sequence ID" value="SFS12377.1"/>
    <property type="molecule type" value="Genomic_DNA"/>
</dbReference>